<feature type="transmembrane region" description="Helical" evidence="1">
    <location>
        <begin position="391"/>
        <end position="410"/>
    </location>
</feature>
<feature type="transmembrane region" description="Helical" evidence="1">
    <location>
        <begin position="326"/>
        <end position="346"/>
    </location>
</feature>
<feature type="transmembrane region" description="Helical" evidence="1">
    <location>
        <begin position="51"/>
        <end position="70"/>
    </location>
</feature>
<feature type="transmembrane region" description="Helical" evidence="1">
    <location>
        <begin position="141"/>
        <end position="159"/>
    </location>
</feature>
<dbReference type="Proteomes" id="UP000321595">
    <property type="component" value="Chromosome"/>
</dbReference>
<keyword evidence="1" id="KW-0472">Membrane</keyword>
<gene>
    <name evidence="2" type="ORF">FRD01_09665</name>
</gene>
<sequence>MIRLLILALMVSALPLLGAWPAVLLAIYALAFIPYFALLPTRESHSAISWTWLLGAALLVRIWLVFWPPILSDDLFRYVWEGRVFVAGLNPFVLAPNADELAFLRDSEIWPSINHSHIPTIYPPVAQFVFGLNALFDGGTTSLRLIFVAFELILTGLIVKELPALRRYQFCLIYLLNPLVITELAWSGHLDALAYLSALWGLLLWLNRRSVVFVGLVLGLSISTKFLGVMALALILLTPGRSLGQKAWVALVSVTTVGATYLPFAEAGPDLLAGFGTYAASWRSNDIFFRAIYSLSETVLTLPDGQKVVFDLPQGSLASDQISATLGKAFAVLAMSCAFVWSVTVIRRPAQGFLLLMGTLLLFAPTVHPWYVAWLVPFAAVAEKPEDTPMARAALIWSTSVILAYLAWLSYGNGGAWHTPSWAAWVQGGLVLFALATTRAKPHLNS</sequence>
<dbReference type="AlphaFoldDB" id="A0A5B8XNP3"/>
<dbReference type="EMBL" id="CP042467">
    <property type="protein sequence ID" value="QED27502.1"/>
    <property type="molecule type" value="Genomic_DNA"/>
</dbReference>
<protein>
    <recommendedName>
        <fullName evidence="4">DUF2029 domain-containing protein</fullName>
    </recommendedName>
</protein>
<dbReference type="OrthoDB" id="3362857at2"/>
<evidence type="ECO:0008006" key="4">
    <source>
        <dbReference type="Google" id="ProtNLM"/>
    </source>
</evidence>
<feature type="transmembrane region" description="Helical" evidence="1">
    <location>
        <begin position="171"/>
        <end position="190"/>
    </location>
</feature>
<keyword evidence="3" id="KW-1185">Reference proteome</keyword>
<feature type="transmembrane region" description="Helical" evidence="1">
    <location>
        <begin position="247"/>
        <end position="264"/>
    </location>
</feature>
<accession>A0A5B8XNP3</accession>
<evidence type="ECO:0000256" key="1">
    <source>
        <dbReference type="SAM" id="Phobius"/>
    </source>
</evidence>
<keyword evidence="1" id="KW-0812">Transmembrane</keyword>
<feature type="transmembrane region" description="Helical" evidence="1">
    <location>
        <begin position="210"/>
        <end position="235"/>
    </location>
</feature>
<feature type="transmembrane region" description="Helical" evidence="1">
    <location>
        <begin position="23"/>
        <end position="39"/>
    </location>
</feature>
<keyword evidence="1" id="KW-1133">Transmembrane helix</keyword>
<dbReference type="KEGG" id="bbae:FRD01_09665"/>
<feature type="transmembrane region" description="Helical" evidence="1">
    <location>
        <begin position="353"/>
        <end position="371"/>
    </location>
</feature>
<organism evidence="2 3">
    <name type="scientific">Microvenator marinus</name>
    <dbReference type="NCBI Taxonomy" id="2600177"/>
    <lineage>
        <taxon>Bacteria</taxon>
        <taxon>Deltaproteobacteria</taxon>
        <taxon>Bradymonadales</taxon>
        <taxon>Microvenatoraceae</taxon>
        <taxon>Microvenator</taxon>
    </lineage>
</organism>
<evidence type="ECO:0000313" key="3">
    <source>
        <dbReference type="Proteomes" id="UP000321595"/>
    </source>
</evidence>
<dbReference type="RefSeq" id="WP_146959187.1">
    <property type="nucleotide sequence ID" value="NZ_CP042467.1"/>
</dbReference>
<reference evidence="2 3" key="1">
    <citation type="submission" date="2019-08" db="EMBL/GenBank/DDBJ databases">
        <authorList>
            <person name="Liang Q."/>
        </authorList>
    </citation>
    <scope>NUCLEOTIDE SEQUENCE [LARGE SCALE GENOMIC DNA]</scope>
    <source>
        <strain evidence="2 3">V1718</strain>
    </source>
</reference>
<name>A0A5B8XNP3_9DELT</name>
<proteinExistence type="predicted"/>
<evidence type="ECO:0000313" key="2">
    <source>
        <dbReference type="EMBL" id="QED27502.1"/>
    </source>
</evidence>
<dbReference type="Pfam" id="PF26314">
    <property type="entry name" value="MptA_B_family"/>
    <property type="match status" value="1"/>
</dbReference>